<gene>
    <name evidence="1" type="ORF">GPUH_LOCUS4605</name>
</gene>
<evidence type="ECO:0000313" key="2">
    <source>
        <dbReference type="Proteomes" id="UP000271098"/>
    </source>
</evidence>
<dbReference type="AlphaFoldDB" id="A0A3P6RN83"/>
<proteinExistence type="predicted"/>
<dbReference type="Gene3D" id="2.40.70.10">
    <property type="entry name" value="Acid Proteases"/>
    <property type="match status" value="1"/>
</dbReference>
<name>A0A3P6RN83_9BILA</name>
<dbReference type="InterPro" id="IPR021109">
    <property type="entry name" value="Peptidase_aspartic_dom_sf"/>
</dbReference>
<organism evidence="1 2">
    <name type="scientific">Gongylonema pulchrum</name>
    <dbReference type="NCBI Taxonomy" id="637853"/>
    <lineage>
        <taxon>Eukaryota</taxon>
        <taxon>Metazoa</taxon>
        <taxon>Ecdysozoa</taxon>
        <taxon>Nematoda</taxon>
        <taxon>Chromadorea</taxon>
        <taxon>Rhabditida</taxon>
        <taxon>Spirurina</taxon>
        <taxon>Spiruromorpha</taxon>
        <taxon>Spiruroidea</taxon>
        <taxon>Gongylonematidae</taxon>
        <taxon>Gongylonema</taxon>
    </lineage>
</organism>
<reference evidence="1 2" key="1">
    <citation type="submission" date="2018-11" db="EMBL/GenBank/DDBJ databases">
        <authorList>
            <consortium name="Pathogen Informatics"/>
        </authorList>
    </citation>
    <scope>NUCLEOTIDE SEQUENCE [LARGE SCALE GENOMIC DNA]</scope>
</reference>
<protein>
    <submittedName>
        <fullName evidence="1">Uncharacterized protein</fullName>
    </submittedName>
</protein>
<keyword evidence="2" id="KW-1185">Reference proteome</keyword>
<dbReference type="EMBL" id="UYRT01008899">
    <property type="protein sequence ID" value="VDK46154.1"/>
    <property type="molecule type" value="Genomic_DNA"/>
</dbReference>
<dbReference type="Proteomes" id="UP000271098">
    <property type="component" value="Unassembled WGS sequence"/>
</dbReference>
<evidence type="ECO:0000313" key="1">
    <source>
        <dbReference type="EMBL" id="VDK46154.1"/>
    </source>
</evidence>
<sequence length="121" mass="13666">MPSEYLNTDCEFTVFLTYDFNSLKPSYSQELNLPLLYCQSPSRLCCSSENRPADCFFMQQAGNRCMLLIKESNEPNTVIGGIPLHREYCVVYDAKNLKIGFASPLVSSGDSFNGDQQWVDV</sequence>
<dbReference type="SUPFAM" id="SSF50630">
    <property type="entry name" value="Acid proteases"/>
    <property type="match status" value="1"/>
</dbReference>
<accession>A0A3P6RN83</accession>